<organism evidence="1 2">
    <name type="scientific">Rhizobium rhododendri</name>
    <dbReference type="NCBI Taxonomy" id="2506430"/>
    <lineage>
        <taxon>Bacteria</taxon>
        <taxon>Pseudomonadati</taxon>
        <taxon>Pseudomonadota</taxon>
        <taxon>Alphaproteobacteria</taxon>
        <taxon>Hyphomicrobiales</taxon>
        <taxon>Rhizobiaceae</taxon>
        <taxon>Rhizobium/Agrobacterium group</taxon>
        <taxon>Rhizobium</taxon>
    </lineage>
</organism>
<evidence type="ECO:0000313" key="1">
    <source>
        <dbReference type="EMBL" id="WFS25361.1"/>
    </source>
</evidence>
<accession>A0ABY8IPX7</accession>
<dbReference type="EMBL" id="CP117268">
    <property type="protein sequence ID" value="WFS25361.1"/>
    <property type="molecule type" value="Genomic_DNA"/>
</dbReference>
<evidence type="ECO:0000313" key="2">
    <source>
        <dbReference type="Proteomes" id="UP000318939"/>
    </source>
</evidence>
<dbReference type="RefSeq" id="WP_279309166.1">
    <property type="nucleotide sequence ID" value="NZ_CP117268.1"/>
</dbReference>
<keyword evidence="1" id="KW-0614">Plasmid</keyword>
<geneLocation type="plasmid" evidence="1 2">
    <name>unnamed1</name>
</geneLocation>
<reference evidence="1 2" key="2">
    <citation type="journal article" date="2023" name="MicrobiologyOpen">
        <title>Genomics of the tumorigenes clade of the family Rhizobiaceae and description of Rhizobium rhododendri sp. nov.</title>
        <authorList>
            <person name="Kuzmanovic N."/>
            <person name="diCenzo G.C."/>
            <person name="Bunk B."/>
            <person name="Sproeer C."/>
            <person name="Fruehling A."/>
            <person name="Neumann-Schaal M."/>
            <person name="Overmann J."/>
            <person name="Smalla K."/>
        </authorList>
    </citation>
    <scope>NUCLEOTIDE SEQUENCE [LARGE SCALE GENOMIC DNA]</scope>
    <source>
        <strain evidence="2">rho-6.2</strain>
        <plasmid evidence="1 2">unnamed1</plasmid>
    </source>
</reference>
<proteinExistence type="predicted"/>
<protein>
    <submittedName>
        <fullName evidence="1">Uncharacterized protein</fullName>
    </submittedName>
</protein>
<gene>
    <name evidence="1" type="ORF">PR018_24375</name>
</gene>
<dbReference type="Proteomes" id="UP000318939">
    <property type="component" value="Plasmid unnamed1"/>
</dbReference>
<reference evidence="1 2" key="1">
    <citation type="journal article" date="2019" name="Phytopathology">
        <title>A Novel Group of Rhizobium tumorigenes-Like Agrobacteria Associated with Crown Gall Disease of Rhododendron and Blueberry.</title>
        <authorList>
            <person name="Kuzmanovic N."/>
            <person name="Behrens P."/>
            <person name="Idczak E."/>
            <person name="Wagner S."/>
            <person name="Gotz M."/>
            <person name="Sproer C."/>
            <person name="Bunk B."/>
            <person name="Overmann J."/>
            <person name="Smalla K."/>
        </authorList>
    </citation>
    <scope>NUCLEOTIDE SEQUENCE [LARGE SCALE GENOMIC DNA]</scope>
    <source>
        <strain evidence="2">rho-6.2</strain>
    </source>
</reference>
<sequence>MSTIAYKFSDLSTGLAEARAATGGCARENTDADLPVSVGVMEAA</sequence>
<keyword evidence="2" id="KW-1185">Reference proteome</keyword>
<name>A0ABY8IPX7_9HYPH</name>